<feature type="transmembrane region" description="Helical" evidence="1">
    <location>
        <begin position="330"/>
        <end position="359"/>
    </location>
</feature>
<feature type="transmembrane region" description="Helical" evidence="1">
    <location>
        <begin position="131"/>
        <end position="148"/>
    </location>
</feature>
<keyword evidence="1" id="KW-1133">Transmembrane helix</keyword>
<feature type="transmembrane region" description="Helical" evidence="1">
    <location>
        <begin position="215"/>
        <end position="237"/>
    </location>
</feature>
<feature type="transmembrane region" description="Helical" evidence="1">
    <location>
        <begin position="258"/>
        <end position="280"/>
    </location>
</feature>
<dbReference type="PANTHER" id="PTHR36840">
    <property type="entry name" value="BLL5714 PROTEIN"/>
    <property type="match status" value="1"/>
</dbReference>
<dbReference type="OrthoDB" id="7698234at2"/>
<dbReference type="AlphaFoldDB" id="A0A563EUH0"/>
<protein>
    <submittedName>
        <fullName evidence="2">Low temperature requirement protein A</fullName>
    </submittedName>
</protein>
<dbReference type="PANTHER" id="PTHR36840:SF1">
    <property type="entry name" value="BLL5714 PROTEIN"/>
    <property type="match status" value="1"/>
</dbReference>
<feature type="transmembrane region" description="Helical" evidence="1">
    <location>
        <begin position="12"/>
        <end position="30"/>
    </location>
</feature>
<gene>
    <name evidence="2" type="ORF">FKR81_16990</name>
</gene>
<feature type="transmembrane region" description="Helical" evidence="1">
    <location>
        <begin position="42"/>
        <end position="62"/>
    </location>
</feature>
<dbReference type="EMBL" id="VOBR01000009">
    <property type="protein sequence ID" value="TWP51303.1"/>
    <property type="molecule type" value="Genomic_DNA"/>
</dbReference>
<proteinExistence type="predicted"/>
<accession>A0A563EUH0</accession>
<dbReference type="Pfam" id="PF06772">
    <property type="entry name" value="LtrA"/>
    <property type="match status" value="1"/>
</dbReference>
<comment type="caution">
    <text evidence="2">The sequence shown here is derived from an EMBL/GenBank/DDBJ whole genome shotgun (WGS) entry which is preliminary data.</text>
</comment>
<feature type="transmembrane region" description="Helical" evidence="1">
    <location>
        <begin position="292"/>
        <end position="309"/>
    </location>
</feature>
<name>A0A563EUH0_9PSEU</name>
<organism evidence="2 3">
    <name type="scientific">Lentzea tibetensis</name>
    <dbReference type="NCBI Taxonomy" id="2591470"/>
    <lineage>
        <taxon>Bacteria</taxon>
        <taxon>Bacillati</taxon>
        <taxon>Actinomycetota</taxon>
        <taxon>Actinomycetes</taxon>
        <taxon>Pseudonocardiales</taxon>
        <taxon>Pseudonocardiaceae</taxon>
        <taxon>Lentzea</taxon>
    </lineage>
</organism>
<keyword evidence="1" id="KW-0472">Membrane</keyword>
<feature type="transmembrane region" description="Helical" evidence="1">
    <location>
        <begin position="190"/>
        <end position="209"/>
    </location>
</feature>
<keyword evidence="1" id="KW-0812">Transmembrane</keyword>
<feature type="transmembrane region" description="Helical" evidence="1">
    <location>
        <begin position="154"/>
        <end position="170"/>
    </location>
</feature>
<evidence type="ECO:0000313" key="3">
    <source>
        <dbReference type="Proteomes" id="UP000316639"/>
    </source>
</evidence>
<dbReference type="RefSeq" id="WP_146353016.1">
    <property type="nucleotide sequence ID" value="NZ_VOBR01000009.1"/>
</dbReference>
<dbReference type="Proteomes" id="UP000316639">
    <property type="component" value="Unassembled WGS sequence"/>
</dbReference>
<sequence>MSETTEPEYRVTTLELFFDLVFVFTLTQLTELLAADTSVRGFARVVLMLCVILWMYGGYAWLTNAVAPDNPVRRTLLMIGMGGFLLIALAIPDAFGASGIAFGIGYLIVNLVHSGLFIASGGRSAEAMARIALFNLTSAVVVVVGGFLPGAYRYGAYALALAVMVITPYVTPQRRVRIRPAHFVERHNLVVIVALGESIVAIGVGAAGLPVDMQLVLAVVFGLVLAYQFWWSYFGGGQDEVAVERLAALPDEKQSRKALAAYGWAHVPILLGIVVLAVGVKKTIGHATDHLYFSHALALAGGVALFLLGEVAFRKVLDIGPVWRRTAGAVAALATVPLGLWVALAQVAALTVVFGIVLIPEVRRNAQAERV</sequence>
<evidence type="ECO:0000313" key="2">
    <source>
        <dbReference type="EMBL" id="TWP51303.1"/>
    </source>
</evidence>
<keyword evidence="3" id="KW-1185">Reference proteome</keyword>
<reference evidence="2 3" key="1">
    <citation type="submission" date="2019-07" db="EMBL/GenBank/DDBJ databases">
        <title>Lentzea xizangensis sp. nov., isolated from Qinghai-Tibetan Plateau Soils.</title>
        <authorList>
            <person name="Huang J."/>
        </authorList>
    </citation>
    <scope>NUCLEOTIDE SEQUENCE [LARGE SCALE GENOMIC DNA]</scope>
    <source>
        <strain evidence="2 3">FXJ1.1311</strain>
    </source>
</reference>
<dbReference type="InterPro" id="IPR010640">
    <property type="entry name" value="Low_temperature_requirement_A"/>
</dbReference>
<evidence type="ECO:0000256" key="1">
    <source>
        <dbReference type="SAM" id="Phobius"/>
    </source>
</evidence>
<feature type="transmembrane region" description="Helical" evidence="1">
    <location>
        <begin position="97"/>
        <end position="119"/>
    </location>
</feature>
<feature type="transmembrane region" description="Helical" evidence="1">
    <location>
        <begin position="74"/>
        <end position="91"/>
    </location>
</feature>